<dbReference type="Pfam" id="PF10642">
    <property type="entry name" value="Tom5"/>
    <property type="match status" value="1"/>
</dbReference>
<evidence type="ECO:0000313" key="12">
    <source>
        <dbReference type="Proteomes" id="UP000011715"/>
    </source>
</evidence>
<dbReference type="VEuPathDB" id="FungiDB:MAPG_01978"/>
<dbReference type="AlphaFoldDB" id="A0A0C4DQ40"/>
<dbReference type="EnsemblFungi" id="MAPG_01978T0">
    <property type="protein sequence ID" value="MAPG_01978T0"/>
    <property type="gene ID" value="MAPG_01978"/>
</dbReference>
<dbReference type="GO" id="GO:0005741">
    <property type="term" value="C:mitochondrial outer membrane"/>
    <property type="evidence" value="ECO:0007669"/>
    <property type="project" value="UniProtKB-SubCell"/>
</dbReference>
<reference evidence="12" key="2">
    <citation type="submission" date="2010-05" db="EMBL/GenBank/DDBJ databases">
        <title>The genome sequence of Magnaporthe poae strain ATCC 64411.</title>
        <authorList>
            <person name="Ma L.-J."/>
            <person name="Dead R."/>
            <person name="Young S."/>
            <person name="Zeng Q."/>
            <person name="Koehrsen M."/>
            <person name="Alvarado L."/>
            <person name="Berlin A."/>
            <person name="Chapman S.B."/>
            <person name="Chen Z."/>
            <person name="Freedman E."/>
            <person name="Gellesch M."/>
            <person name="Goldberg J."/>
            <person name="Griggs A."/>
            <person name="Gujja S."/>
            <person name="Heilman E.R."/>
            <person name="Heiman D."/>
            <person name="Hepburn T."/>
            <person name="Howarth C."/>
            <person name="Jen D."/>
            <person name="Larson L."/>
            <person name="Mehta T."/>
            <person name="Neiman D."/>
            <person name="Pearson M."/>
            <person name="Roberts A."/>
            <person name="Saif S."/>
            <person name="Shea T."/>
            <person name="Shenoy N."/>
            <person name="Sisk P."/>
            <person name="Stolte C."/>
            <person name="Sykes S."/>
            <person name="Walk T."/>
            <person name="White J."/>
            <person name="Yandava C."/>
            <person name="Haas B."/>
            <person name="Nusbaum C."/>
            <person name="Birren B."/>
        </authorList>
    </citation>
    <scope>NUCLEOTIDE SEQUENCE [LARGE SCALE GENOMIC DNA]</scope>
    <source>
        <strain evidence="12">ATCC 64411 / 73-15</strain>
    </source>
</reference>
<keyword evidence="8" id="KW-0472">Membrane</keyword>
<dbReference type="eggNOG" id="ENOG502RPNV">
    <property type="taxonomic scope" value="Eukaryota"/>
</dbReference>
<comment type="subcellular location">
    <subcellularLocation>
        <location evidence="1">Mitochondrion outer membrane</location>
        <topology evidence="1">Single-pass membrane protein</topology>
    </subcellularLocation>
</comment>
<evidence type="ECO:0000256" key="3">
    <source>
        <dbReference type="ARBA" id="ARBA00022692"/>
    </source>
</evidence>
<evidence type="ECO:0000313" key="10">
    <source>
        <dbReference type="EMBL" id="KLU82911.1"/>
    </source>
</evidence>
<comment type="similarity">
    <text evidence="9">Belongs to the Tom5 family.</text>
</comment>
<dbReference type="EMBL" id="ADBL01000496">
    <property type="status" value="NOT_ANNOTATED_CDS"/>
    <property type="molecule type" value="Genomic_DNA"/>
</dbReference>
<name>A0A0C4DQ40_MAGP6</name>
<evidence type="ECO:0000256" key="1">
    <source>
        <dbReference type="ARBA" id="ARBA00004572"/>
    </source>
</evidence>
<protein>
    <submittedName>
        <fullName evidence="10 11">Uncharacterized protein</fullName>
    </submittedName>
</protein>
<keyword evidence="5" id="KW-0653">Protein transport</keyword>
<sequence length="52" mass="5941">MFGGPGFAPPQFSEEEMRQLEDEATFTVQRFIATSVFLYFSPFAIDAISRIF</sequence>
<evidence type="ECO:0000256" key="9">
    <source>
        <dbReference type="ARBA" id="ARBA00025716"/>
    </source>
</evidence>
<evidence type="ECO:0000256" key="2">
    <source>
        <dbReference type="ARBA" id="ARBA00022448"/>
    </source>
</evidence>
<reference evidence="10" key="1">
    <citation type="submission" date="2010-05" db="EMBL/GenBank/DDBJ databases">
        <title>The Genome Sequence of Magnaporthe poae strain ATCC 64411.</title>
        <authorList>
            <consortium name="The Broad Institute Genome Sequencing Platform"/>
            <consortium name="Broad Institute Genome Sequencing Center for Infectious Disease"/>
            <person name="Ma L.-J."/>
            <person name="Dead R."/>
            <person name="Young S."/>
            <person name="Zeng Q."/>
            <person name="Koehrsen M."/>
            <person name="Alvarado L."/>
            <person name="Berlin A."/>
            <person name="Chapman S.B."/>
            <person name="Chen Z."/>
            <person name="Freedman E."/>
            <person name="Gellesch M."/>
            <person name="Goldberg J."/>
            <person name="Griggs A."/>
            <person name="Gujja S."/>
            <person name="Heilman E.R."/>
            <person name="Heiman D."/>
            <person name="Hepburn T."/>
            <person name="Howarth C."/>
            <person name="Jen D."/>
            <person name="Larson L."/>
            <person name="Mehta T."/>
            <person name="Neiman D."/>
            <person name="Pearson M."/>
            <person name="Roberts A."/>
            <person name="Saif S."/>
            <person name="Shea T."/>
            <person name="Shenoy N."/>
            <person name="Sisk P."/>
            <person name="Stolte C."/>
            <person name="Sykes S."/>
            <person name="Walk T."/>
            <person name="White J."/>
            <person name="Yandava C."/>
            <person name="Haas B."/>
            <person name="Nusbaum C."/>
            <person name="Birren B."/>
        </authorList>
    </citation>
    <scope>NUCLEOTIDE SEQUENCE</scope>
    <source>
        <strain evidence="10">ATCC 64411</strain>
    </source>
</reference>
<reference evidence="11" key="4">
    <citation type="journal article" date="2015" name="G3 (Bethesda)">
        <title>Genome sequences of three phytopathogenic species of the Magnaporthaceae family of fungi.</title>
        <authorList>
            <person name="Okagaki L.H."/>
            <person name="Nunes C.C."/>
            <person name="Sailsbery J."/>
            <person name="Clay B."/>
            <person name="Brown D."/>
            <person name="John T."/>
            <person name="Oh Y."/>
            <person name="Young N."/>
            <person name="Fitzgerald M."/>
            <person name="Haas B.J."/>
            <person name="Zeng Q."/>
            <person name="Young S."/>
            <person name="Adiconis X."/>
            <person name="Fan L."/>
            <person name="Levin J.Z."/>
            <person name="Mitchell T.K."/>
            <person name="Okubara P.A."/>
            <person name="Farman M.L."/>
            <person name="Kohn L.M."/>
            <person name="Birren B."/>
            <person name="Ma L.-J."/>
            <person name="Dean R.A."/>
        </authorList>
    </citation>
    <scope>NUCLEOTIDE SEQUENCE</scope>
    <source>
        <strain evidence="11">ATCC 64411 / 73-15</strain>
    </source>
</reference>
<keyword evidence="12" id="KW-1185">Reference proteome</keyword>
<evidence type="ECO:0000256" key="4">
    <source>
        <dbReference type="ARBA" id="ARBA00022787"/>
    </source>
</evidence>
<evidence type="ECO:0000256" key="7">
    <source>
        <dbReference type="ARBA" id="ARBA00023128"/>
    </source>
</evidence>
<keyword evidence="7" id="KW-0496">Mitochondrion</keyword>
<evidence type="ECO:0000256" key="6">
    <source>
        <dbReference type="ARBA" id="ARBA00022989"/>
    </source>
</evidence>
<keyword evidence="6" id="KW-1133">Transmembrane helix</keyword>
<dbReference type="OMA" id="FAIDMAS"/>
<reference evidence="10" key="3">
    <citation type="submission" date="2011-03" db="EMBL/GenBank/DDBJ databases">
        <title>Annotation of Magnaporthe poae ATCC 64411.</title>
        <authorList>
            <person name="Ma L.-J."/>
            <person name="Dead R."/>
            <person name="Young S.K."/>
            <person name="Zeng Q."/>
            <person name="Gargeya S."/>
            <person name="Fitzgerald M."/>
            <person name="Haas B."/>
            <person name="Abouelleil A."/>
            <person name="Alvarado L."/>
            <person name="Arachchi H.M."/>
            <person name="Berlin A."/>
            <person name="Brown A."/>
            <person name="Chapman S.B."/>
            <person name="Chen Z."/>
            <person name="Dunbar C."/>
            <person name="Freedman E."/>
            <person name="Gearin G."/>
            <person name="Gellesch M."/>
            <person name="Goldberg J."/>
            <person name="Griggs A."/>
            <person name="Gujja S."/>
            <person name="Heiman D."/>
            <person name="Howarth C."/>
            <person name="Larson L."/>
            <person name="Lui A."/>
            <person name="MacDonald P.J.P."/>
            <person name="Mehta T."/>
            <person name="Montmayeur A."/>
            <person name="Murphy C."/>
            <person name="Neiman D."/>
            <person name="Pearson M."/>
            <person name="Priest M."/>
            <person name="Roberts A."/>
            <person name="Saif S."/>
            <person name="Shea T."/>
            <person name="Shenoy N."/>
            <person name="Sisk P."/>
            <person name="Stolte C."/>
            <person name="Sykes S."/>
            <person name="Yandava C."/>
            <person name="Wortman J."/>
            <person name="Nusbaum C."/>
            <person name="Birren B."/>
        </authorList>
    </citation>
    <scope>NUCLEOTIDE SEQUENCE</scope>
    <source>
        <strain evidence="10">ATCC 64411</strain>
    </source>
</reference>
<keyword evidence="4" id="KW-1000">Mitochondrion outer membrane</keyword>
<dbReference type="InterPro" id="IPR019603">
    <property type="entry name" value="Tom5"/>
</dbReference>
<keyword evidence="3" id="KW-0812">Transmembrane</keyword>
<organism evidence="11 12">
    <name type="scientific">Magnaporthiopsis poae (strain ATCC 64411 / 73-15)</name>
    <name type="common">Kentucky bluegrass fungus</name>
    <name type="synonym">Magnaporthe poae</name>
    <dbReference type="NCBI Taxonomy" id="644358"/>
    <lineage>
        <taxon>Eukaryota</taxon>
        <taxon>Fungi</taxon>
        <taxon>Dikarya</taxon>
        <taxon>Ascomycota</taxon>
        <taxon>Pezizomycotina</taxon>
        <taxon>Sordariomycetes</taxon>
        <taxon>Sordariomycetidae</taxon>
        <taxon>Magnaporthales</taxon>
        <taxon>Magnaporthaceae</taxon>
        <taxon>Magnaporthiopsis</taxon>
    </lineage>
</organism>
<dbReference type="OrthoDB" id="4150500at2759"/>
<evidence type="ECO:0000256" key="8">
    <source>
        <dbReference type="ARBA" id="ARBA00023136"/>
    </source>
</evidence>
<proteinExistence type="inferred from homology"/>
<evidence type="ECO:0000313" key="11">
    <source>
        <dbReference type="EnsemblFungi" id="MAPG_01978T0"/>
    </source>
</evidence>
<dbReference type="GO" id="GO:0015031">
    <property type="term" value="P:protein transport"/>
    <property type="evidence" value="ECO:0007669"/>
    <property type="project" value="UniProtKB-KW"/>
</dbReference>
<gene>
    <name evidence="10" type="ORF">MAPG_01978</name>
</gene>
<dbReference type="Proteomes" id="UP000011715">
    <property type="component" value="Unassembled WGS sequence"/>
</dbReference>
<reference evidence="11" key="5">
    <citation type="submission" date="2015-06" db="UniProtKB">
        <authorList>
            <consortium name="EnsemblFungi"/>
        </authorList>
    </citation>
    <scope>IDENTIFICATION</scope>
    <source>
        <strain evidence="11">ATCC 64411</strain>
    </source>
</reference>
<accession>A0A0C4DQ40</accession>
<keyword evidence="2" id="KW-0813">Transport</keyword>
<evidence type="ECO:0000256" key="5">
    <source>
        <dbReference type="ARBA" id="ARBA00022927"/>
    </source>
</evidence>
<dbReference type="GO" id="GO:0006626">
    <property type="term" value="P:protein targeting to mitochondrion"/>
    <property type="evidence" value="ECO:0007669"/>
    <property type="project" value="UniProtKB-ARBA"/>
</dbReference>
<dbReference type="EMBL" id="GL876967">
    <property type="protein sequence ID" value="KLU82911.1"/>
    <property type="molecule type" value="Genomic_DNA"/>
</dbReference>